<evidence type="ECO:0000256" key="1">
    <source>
        <dbReference type="ARBA" id="ARBA00022741"/>
    </source>
</evidence>
<evidence type="ECO:0000313" key="5">
    <source>
        <dbReference type="EMBL" id="CAE0771200.1"/>
    </source>
</evidence>
<dbReference type="AlphaFoldDB" id="A0A7S4BN40"/>
<dbReference type="FunFam" id="2.40.50.140:FF:000076">
    <property type="entry name" value="26S protease regulatory subunit 6A"/>
    <property type="match status" value="1"/>
</dbReference>
<dbReference type="EMBL" id="HBIZ01037328">
    <property type="protein sequence ID" value="CAE0771200.1"/>
    <property type="molecule type" value="Transcribed_RNA"/>
</dbReference>
<protein>
    <recommendedName>
        <fullName evidence="4">Proteasomal ATPase second OB domain-containing protein</fullName>
    </recommendedName>
</protein>
<evidence type="ECO:0000259" key="4">
    <source>
        <dbReference type="Pfam" id="PF16450"/>
    </source>
</evidence>
<accession>A0A7S4BN40</accession>
<name>A0A7S4BN40_CHRCT</name>
<evidence type="ECO:0000256" key="3">
    <source>
        <dbReference type="SAM" id="Coils"/>
    </source>
</evidence>
<evidence type="ECO:0000256" key="2">
    <source>
        <dbReference type="ARBA" id="ARBA00022840"/>
    </source>
</evidence>
<keyword evidence="2" id="KW-0067">ATP-binding</keyword>
<dbReference type="PANTHER" id="PTHR23073">
    <property type="entry name" value="26S PROTEASOME REGULATORY SUBUNIT"/>
    <property type="match status" value="1"/>
</dbReference>
<reference evidence="5" key="1">
    <citation type="submission" date="2021-01" db="EMBL/GenBank/DDBJ databases">
        <authorList>
            <person name="Corre E."/>
            <person name="Pelletier E."/>
            <person name="Niang G."/>
            <person name="Scheremetjew M."/>
            <person name="Finn R."/>
            <person name="Kale V."/>
            <person name="Holt S."/>
            <person name="Cochrane G."/>
            <person name="Meng A."/>
            <person name="Brown T."/>
            <person name="Cohen L."/>
        </authorList>
    </citation>
    <scope>NUCLEOTIDE SEQUENCE</scope>
    <source>
        <strain evidence="5">CCMP645</strain>
    </source>
</reference>
<feature type="coiled-coil region" evidence="3">
    <location>
        <begin position="35"/>
        <end position="73"/>
    </location>
</feature>
<dbReference type="InterPro" id="IPR050221">
    <property type="entry name" value="26S_Proteasome_ATPase"/>
</dbReference>
<sequence>MAAEPMDTDIFGDDAEDELGEEIARADPDEIAQRTRMLENEVKVLRNETARLLHEHQSQKEKIKENNDKIKLNKQLPYLVANVVELLDMNAEEEPEEDGANIDLDAHRTGKCCVLKTSTRQTIFLPVPGLVEPEKLKPADLVGVNKDSYLILEALPAEFDSRVKAMEVDEKPTEEFTDVGGLDTQIQELARAAAHSHAVRRCNAISPRSLTATAAPERTFHYQAHLLSDSNSLCRCCPMLLSYA</sequence>
<keyword evidence="1" id="KW-0547">Nucleotide-binding</keyword>
<dbReference type="Gene3D" id="2.40.50.140">
    <property type="entry name" value="Nucleic acid-binding proteins"/>
    <property type="match status" value="1"/>
</dbReference>
<feature type="domain" description="Proteasomal ATPase second OB" evidence="4">
    <location>
        <begin position="80"/>
        <end position="156"/>
    </location>
</feature>
<proteinExistence type="predicted"/>
<dbReference type="GO" id="GO:0005524">
    <property type="term" value="F:ATP binding"/>
    <property type="evidence" value="ECO:0007669"/>
    <property type="project" value="UniProtKB-KW"/>
</dbReference>
<dbReference type="InterPro" id="IPR012340">
    <property type="entry name" value="NA-bd_OB-fold"/>
</dbReference>
<organism evidence="5">
    <name type="scientific">Chrysotila carterae</name>
    <name type="common">Marine alga</name>
    <name type="synonym">Syracosphaera carterae</name>
    <dbReference type="NCBI Taxonomy" id="13221"/>
    <lineage>
        <taxon>Eukaryota</taxon>
        <taxon>Haptista</taxon>
        <taxon>Haptophyta</taxon>
        <taxon>Prymnesiophyceae</taxon>
        <taxon>Isochrysidales</taxon>
        <taxon>Isochrysidaceae</taxon>
        <taxon>Chrysotila</taxon>
    </lineage>
</organism>
<keyword evidence="3" id="KW-0175">Coiled coil</keyword>
<gene>
    <name evidence="5" type="ORF">PCAR00345_LOCUS23812</name>
</gene>
<dbReference type="InterPro" id="IPR032501">
    <property type="entry name" value="Prot_ATP_ID_OB_2nd"/>
</dbReference>
<dbReference type="Pfam" id="PF16450">
    <property type="entry name" value="Prot_ATP_ID_OB_C"/>
    <property type="match status" value="1"/>
</dbReference>